<dbReference type="PANTHER" id="PTHR48053:SF168">
    <property type="entry name" value="LRR RECEPTOR-LIKE KINASE FAMILY PROTEIN"/>
    <property type="match status" value="1"/>
</dbReference>
<dbReference type="GO" id="GO:0005524">
    <property type="term" value="F:ATP binding"/>
    <property type="evidence" value="ECO:0007669"/>
    <property type="project" value="UniProtKB-UniRule"/>
</dbReference>
<evidence type="ECO:0000256" key="18">
    <source>
        <dbReference type="ARBA" id="ARBA00047899"/>
    </source>
</evidence>
<dbReference type="PROSITE" id="PS50011">
    <property type="entry name" value="PROTEIN_KINASE_DOM"/>
    <property type="match status" value="1"/>
</dbReference>
<dbReference type="Pfam" id="PF00560">
    <property type="entry name" value="LRR_1"/>
    <property type="match status" value="5"/>
</dbReference>
<dbReference type="Pfam" id="PF13855">
    <property type="entry name" value="LRR_8"/>
    <property type="match status" value="3"/>
</dbReference>
<evidence type="ECO:0000256" key="20">
    <source>
        <dbReference type="PROSITE-ProRule" id="PRU10141"/>
    </source>
</evidence>
<dbReference type="InterPro" id="IPR051716">
    <property type="entry name" value="Plant_RL_S/T_kinase"/>
</dbReference>
<evidence type="ECO:0000256" key="14">
    <source>
        <dbReference type="ARBA" id="ARBA00022989"/>
    </source>
</evidence>
<dbReference type="Proteomes" id="UP000515121">
    <property type="component" value="Unplaced"/>
</dbReference>
<keyword evidence="11 20" id="KW-0547">Nucleotide-binding</keyword>
<dbReference type="InterPro" id="IPR008266">
    <property type="entry name" value="Tyr_kinase_AS"/>
</dbReference>
<dbReference type="GO" id="GO:0005886">
    <property type="term" value="C:plasma membrane"/>
    <property type="evidence" value="ECO:0007669"/>
    <property type="project" value="UniProtKB-SubCell"/>
</dbReference>
<comment type="catalytic activity">
    <reaction evidence="18">
        <text>L-threonyl-[protein] + ATP = O-phospho-L-threonyl-[protein] + ADP + H(+)</text>
        <dbReference type="Rhea" id="RHEA:46608"/>
        <dbReference type="Rhea" id="RHEA-COMP:11060"/>
        <dbReference type="Rhea" id="RHEA-COMP:11605"/>
        <dbReference type="ChEBI" id="CHEBI:15378"/>
        <dbReference type="ChEBI" id="CHEBI:30013"/>
        <dbReference type="ChEBI" id="CHEBI:30616"/>
        <dbReference type="ChEBI" id="CHEBI:61977"/>
        <dbReference type="ChEBI" id="CHEBI:456216"/>
        <dbReference type="EC" id="2.7.11.1"/>
    </reaction>
</comment>
<evidence type="ECO:0000256" key="7">
    <source>
        <dbReference type="ARBA" id="ARBA00022679"/>
    </source>
</evidence>
<evidence type="ECO:0000259" key="23">
    <source>
        <dbReference type="PROSITE" id="PS50011"/>
    </source>
</evidence>
<dbReference type="GeneID" id="111309632"/>
<dbReference type="InterPro" id="IPR011009">
    <property type="entry name" value="Kinase-like_dom_sf"/>
</dbReference>
<keyword evidence="16" id="KW-0675">Receptor</keyword>
<evidence type="ECO:0000256" key="13">
    <source>
        <dbReference type="ARBA" id="ARBA00022840"/>
    </source>
</evidence>
<keyword evidence="17" id="KW-0325">Glycoprotein</keyword>
<evidence type="ECO:0000256" key="22">
    <source>
        <dbReference type="SAM" id="SignalP"/>
    </source>
</evidence>
<dbReference type="EC" id="2.7.11.1" evidence="2"/>
<dbReference type="InterPro" id="IPR032675">
    <property type="entry name" value="LRR_dom_sf"/>
</dbReference>
<keyword evidence="10" id="KW-0677">Repeat</keyword>
<evidence type="ECO:0000256" key="15">
    <source>
        <dbReference type="ARBA" id="ARBA00023136"/>
    </source>
</evidence>
<dbReference type="FunFam" id="3.80.10.10:FF:000400">
    <property type="entry name" value="Nuclear pore complex protein NUP107"/>
    <property type="match status" value="1"/>
</dbReference>
<dbReference type="FunFam" id="3.80.10.10:FF:000177">
    <property type="entry name" value="Leucine-rich repeat receptor-like serine/threonine-protein kinase At1g17230"/>
    <property type="match status" value="1"/>
</dbReference>
<evidence type="ECO:0000256" key="3">
    <source>
        <dbReference type="ARBA" id="ARBA00022475"/>
    </source>
</evidence>
<keyword evidence="13 20" id="KW-0067">ATP-binding</keyword>
<evidence type="ECO:0000256" key="12">
    <source>
        <dbReference type="ARBA" id="ARBA00022777"/>
    </source>
</evidence>
<evidence type="ECO:0000256" key="19">
    <source>
        <dbReference type="ARBA" id="ARBA00048679"/>
    </source>
</evidence>
<gene>
    <name evidence="25" type="primary">LOC111309632</name>
</gene>
<keyword evidence="4" id="KW-0723">Serine/threonine-protein kinase</keyword>
<evidence type="ECO:0000256" key="11">
    <source>
        <dbReference type="ARBA" id="ARBA00022741"/>
    </source>
</evidence>
<dbReference type="PROSITE" id="PS00107">
    <property type="entry name" value="PROTEIN_KINASE_ATP"/>
    <property type="match status" value="1"/>
</dbReference>
<evidence type="ECO:0000256" key="17">
    <source>
        <dbReference type="ARBA" id="ARBA00023180"/>
    </source>
</evidence>
<dbReference type="FunFam" id="3.80.10.10:FF:000416">
    <property type="entry name" value="Probable leucine-rich repeat receptor-like protein kinase At5g63930"/>
    <property type="match status" value="1"/>
</dbReference>
<evidence type="ECO:0000256" key="16">
    <source>
        <dbReference type="ARBA" id="ARBA00023170"/>
    </source>
</evidence>
<dbReference type="InterPro" id="IPR013210">
    <property type="entry name" value="LRR_N_plant-typ"/>
</dbReference>
<comment type="catalytic activity">
    <reaction evidence="19">
        <text>L-seryl-[protein] + ATP = O-phospho-L-seryl-[protein] + ADP + H(+)</text>
        <dbReference type="Rhea" id="RHEA:17989"/>
        <dbReference type="Rhea" id="RHEA-COMP:9863"/>
        <dbReference type="Rhea" id="RHEA-COMP:11604"/>
        <dbReference type="ChEBI" id="CHEBI:15378"/>
        <dbReference type="ChEBI" id="CHEBI:29999"/>
        <dbReference type="ChEBI" id="CHEBI:30616"/>
        <dbReference type="ChEBI" id="CHEBI:83421"/>
        <dbReference type="ChEBI" id="CHEBI:456216"/>
        <dbReference type="EC" id="2.7.11.1"/>
    </reaction>
</comment>
<keyword evidence="5" id="KW-0597">Phosphoprotein</keyword>
<evidence type="ECO:0000256" key="10">
    <source>
        <dbReference type="ARBA" id="ARBA00022737"/>
    </source>
</evidence>
<feature type="binding site" evidence="20">
    <location>
        <position position="730"/>
    </location>
    <ligand>
        <name>ATP</name>
        <dbReference type="ChEBI" id="CHEBI:30616"/>
    </ligand>
</feature>
<evidence type="ECO:0000313" key="24">
    <source>
        <dbReference type="Proteomes" id="UP000515121"/>
    </source>
</evidence>
<dbReference type="InterPro" id="IPR001611">
    <property type="entry name" value="Leu-rich_rpt"/>
</dbReference>
<dbReference type="GO" id="GO:0004674">
    <property type="term" value="F:protein serine/threonine kinase activity"/>
    <property type="evidence" value="ECO:0007669"/>
    <property type="project" value="UniProtKB-KW"/>
</dbReference>
<protein>
    <recommendedName>
        <fullName evidence="2">non-specific serine/threonine protein kinase</fullName>
        <ecNumber evidence="2">2.7.11.1</ecNumber>
    </recommendedName>
</protein>
<feature type="chain" id="PRO_5028365578" description="non-specific serine/threonine protein kinase" evidence="22">
    <location>
        <begin position="19"/>
        <end position="1008"/>
    </location>
</feature>
<evidence type="ECO:0000256" key="5">
    <source>
        <dbReference type="ARBA" id="ARBA00022553"/>
    </source>
</evidence>
<accession>A0A6P6AHM0</accession>
<evidence type="ECO:0000256" key="1">
    <source>
        <dbReference type="ARBA" id="ARBA00004251"/>
    </source>
</evidence>
<dbReference type="RefSeq" id="XP_022764364.1">
    <property type="nucleotide sequence ID" value="XM_022908629.1"/>
</dbReference>
<keyword evidence="9 22" id="KW-0732">Signal</keyword>
<evidence type="ECO:0000256" key="9">
    <source>
        <dbReference type="ARBA" id="ARBA00022729"/>
    </source>
</evidence>
<dbReference type="SUPFAM" id="SSF52047">
    <property type="entry name" value="RNI-like"/>
    <property type="match status" value="1"/>
</dbReference>
<dbReference type="InterPro" id="IPR000719">
    <property type="entry name" value="Prot_kinase_dom"/>
</dbReference>
<organism evidence="24 25">
    <name type="scientific">Durio zibethinus</name>
    <name type="common">Durian</name>
    <dbReference type="NCBI Taxonomy" id="66656"/>
    <lineage>
        <taxon>Eukaryota</taxon>
        <taxon>Viridiplantae</taxon>
        <taxon>Streptophyta</taxon>
        <taxon>Embryophyta</taxon>
        <taxon>Tracheophyta</taxon>
        <taxon>Spermatophyta</taxon>
        <taxon>Magnoliopsida</taxon>
        <taxon>eudicotyledons</taxon>
        <taxon>Gunneridae</taxon>
        <taxon>Pentapetalae</taxon>
        <taxon>rosids</taxon>
        <taxon>malvids</taxon>
        <taxon>Malvales</taxon>
        <taxon>Malvaceae</taxon>
        <taxon>Helicteroideae</taxon>
        <taxon>Durio</taxon>
    </lineage>
</organism>
<dbReference type="InterPro" id="IPR003591">
    <property type="entry name" value="Leu-rich_rpt_typical-subtyp"/>
</dbReference>
<feature type="domain" description="Protein kinase" evidence="23">
    <location>
        <begin position="701"/>
        <end position="993"/>
    </location>
</feature>
<dbReference type="Gene3D" id="3.30.200.20">
    <property type="entry name" value="Phosphorylase Kinase, domain 1"/>
    <property type="match status" value="1"/>
</dbReference>
<dbReference type="SUPFAM" id="SSF52058">
    <property type="entry name" value="L domain-like"/>
    <property type="match status" value="1"/>
</dbReference>
<keyword evidence="15 21" id="KW-0472">Membrane</keyword>
<name>A0A6P6AHM0_DURZI</name>
<feature type="transmembrane region" description="Helical" evidence="21">
    <location>
        <begin position="636"/>
        <end position="661"/>
    </location>
</feature>
<dbReference type="InterPro" id="IPR017441">
    <property type="entry name" value="Protein_kinase_ATP_BS"/>
</dbReference>
<dbReference type="FunFam" id="3.30.200.20:FF:000309">
    <property type="entry name" value="Leucine-rich repeat receptor protein kinase MSP1"/>
    <property type="match status" value="1"/>
</dbReference>
<keyword evidence="8 21" id="KW-0812">Transmembrane</keyword>
<sequence>MFFLILVLLFSSSGFASSSSNIAALTRGKEAAALLKWKATLDNDTRTMPSSLWVGDSHCSWVGITCDKAESITNLSLPDYGLKGTLHTLNFLFFPNLMRLNLRNNSLYGPIPSHIGNLSKLIILDLSYNNFSGNIPSEICLLKGLELISLASNEISGSIPLEIGSLSSVSEVYFFDNYLRGSIPASIGNLTCLSVLHLYRNMFFGSIPQEIGMLKSLTDFELSQNNFSGSIPASIGNLTSLSTLHLYQNVFSGSIPQEIRMLKSLTDFVLSQNNFSGSIPAFIGNMSKLTKVCLSHNHLSGPIPSTLGNLTHFQSLQLADNHLSGPLPKNLCRGGQLAKLTAFDNNLTGHIPPTLKNCKSLCRVRLEGNNFTGNISEAFAVYPNLNYISLSNNRFYGKLSPKWGQCHNLTSLQISNNNISGKIPLQLQHATQLQELDLSSNLLVGEIPKELGTLTLMFRLLLSGNQLSGTIPPEIGVLSNLQHLNLASNNLNGPIPNQLGDCSKLLDLNLSKNKLGESIPFSVSYINGLQNLDLSQNLLIGEIPQQLAKLHSLEILDLSHNMLNGSIPNSFNDLKSLTVVNISYNQLEGPIPNIKAFHEASFDALRNNEGLCGNATGLMPCAVAAASNGHRKSTKVIISIVIPFFGLLFLFIMVGSILILCQKSRTRKSESIEAQPGEFFTLWGYNGRILYENIIEATEDFSSNNCIGSGGYGTVYKAALPIGEVVAVKKLHQSEDSMTSNNLKAFESEIHALSKIRHRNIVKLYGFCSHPKNSFLVYEFVERGSLRKVLSNKDEAMELDWEKRLNVVKGVANALSYMHHDHSPPIIHRDISSNNILLDLDYEAHVSDFGTARLLKPNSSNWTSLAGTFGYIAPELAYTMKVDERCDVYSFGVLTMEILMGRYPGDLISCLPSSSSALASTSTSIPNDNQLILLKDVIDQCLSPPVRQVAKDVVSTTKLAFVCLNSNPQLRPTMRQVVQALTRQSLPLPNPFSIIKLGELWDHEVCSG</sequence>
<keyword evidence="14 21" id="KW-1133">Transmembrane helix</keyword>
<dbReference type="PROSITE" id="PS00109">
    <property type="entry name" value="PROTEIN_KINASE_TYR"/>
    <property type="match status" value="1"/>
</dbReference>
<keyword evidence="24" id="KW-1185">Reference proteome</keyword>
<comment type="subcellular location">
    <subcellularLocation>
        <location evidence="1">Cell membrane</location>
        <topology evidence="1">Single-pass type I membrane protein</topology>
    </subcellularLocation>
</comment>
<dbReference type="OrthoDB" id="676979at2759"/>
<evidence type="ECO:0000256" key="4">
    <source>
        <dbReference type="ARBA" id="ARBA00022527"/>
    </source>
</evidence>
<dbReference type="Gene3D" id="1.10.510.10">
    <property type="entry name" value="Transferase(Phosphotransferase) domain 1"/>
    <property type="match status" value="1"/>
</dbReference>
<evidence type="ECO:0000256" key="21">
    <source>
        <dbReference type="SAM" id="Phobius"/>
    </source>
</evidence>
<dbReference type="Gene3D" id="3.80.10.10">
    <property type="entry name" value="Ribonuclease Inhibitor"/>
    <property type="match status" value="4"/>
</dbReference>
<dbReference type="Pfam" id="PF08263">
    <property type="entry name" value="LRRNT_2"/>
    <property type="match status" value="1"/>
</dbReference>
<evidence type="ECO:0000256" key="2">
    <source>
        <dbReference type="ARBA" id="ARBA00012513"/>
    </source>
</evidence>
<evidence type="ECO:0000256" key="8">
    <source>
        <dbReference type="ARBA" id="ARBA00022692"/>
    </source>
</evidence>
<proteinExistence type="predicted"/>
<dbReference type="PANTHER" id="PTHR48053">
    <property type="entry name" value="LEUCINE RICH REPEAT FAMILY PROTEIN, EXPRESSED"/>
    <property type="match status" value="1"/>
</dbReference>
<reference evidence="25" key="1">
    <citation type="submission" date="2025-08" db="UniProtKB">
        <authorList>
            <consortium name="RefSeq"/>
        </authorList>
    </citation>
    <scope>IDENTIFICATION</scope>
    <source>
        <tissue evidence="25">Fruit stalk</tissue>
    </source>
</reference>
<dbReference type="AlphaFoldDB" id="A0A6P6AHM0"/>
<dbReference type="FunFam" id="1.10.510.10:FF:000445">
    <property type="entry name" value="MDIS1-interacting receptor like kinase 2"/>
    <property type="match status" value="1"/>
</dbReference>
<keyword evidence="3" id="KW-1003">Cell membrane</keyword>
<dbReference type="KEGG" id="dzi:111309632"/>
<dbReference type="Pfam" id="PF00069">
    <property type="entry name" value="Pkinase"/>
    <property type="match status" value="1"/>
</dbReference>
<keyword evidence="6" id="KW-0433">Leucine-rich repeat</keyword>
<evidence type="ECO:0000313" key="25">
    <source>
        <dbReference type="RefSeq" id="XP_022764364.1"/>
    </source>
</evidence>
<dbReference type="SUPFAM" id="SSF56112">
    <property type="entry name" value="Protein kinase-like (PK-like)"/>
    <property type="match status" value="1"/>
</dbReference>
<keyword evidence="7" id="KW-0808">Transferase</keyword>
<dbReference type="SMART" id="SM00369">
    <property type="entry name" value="LRR_TYP"/>
    <property type="match status" value="7"/>
</dbReference>
<evidence type="ECO:0000256" key="6">
    <source>
        <dbReference type="ARBA" id="ARBA00022614"/>
    </source>
</evidence>
<feature type="signal peptide" evidence="22">
    <location>
        <begin position="1"/>
        <end position="18"/>
    </location>
</feature>
<keyword evidence="12" id="KW-0418">Kinase</keyword>